<gene>
    <name evidence="3" type="ORF">SAMN02745120_1886</name>
</gene>
<name>A0A1T5BUE1_9FIRM</name>
<dbReference type="PROSITE" id="PS51257">
    <property type="entry name" value="PROKAR_LIPOPROTEIN"/>
    <property type="match status" value="1"/>
</dbReference>
<evidence type="ECO:0000256" key="1">
    <source>
        <dbReference type="SAM" id="MobiDB-lite"/>
    </source>
</evidence>
<keyword evidence="2" id="KW-0732">Signal</keyword>
<dbReference type="RefSeq" id="WP_079589701.1">
    <property type="nucleotide sequence ID" value="NZ_FUYN01000003.1"/>
</dbReference>
<feature type="chain" id="PRO_5038617385" description="Lipoprotein" evidence="2">
    <location>
        <begin position="24"/>
        <end position="198"/>
    </location>
</feature>
<dbReference type="AlphaFoldDB" id="A0A1T5BUE1"/>
<evidence type="ECO:0008006" key="5">
    <source>
        <dbReference type="Google" id="ProtNLM"/>
    </source>
</evidence>
<feature type="signal peptide" evidence="2">
    <location>
        <begin position="1"/>
        <end position="23"/>
    </location>
</feature>
<feature type="region of interest" description="Disordered" evidence="1">
    <location>
        <begin position="25"/>
        <end position="55"/>
    </location>
</feature>
<evidence type="ECO:0000313" key="3">
    <source>
        <dbReference type="EMBL" id="SKB50972.1"/>
    </source>
</evidence>
<organism evidence="3 4">
    <name type="scientific">Acetoanaerobium noterae</name>
    <dbReference type="NCBI Taxonomy" id="745369"/>
    <lineage>
        <taxon>Bacteria</taxon>
        <taxon>Bacillati</taxon>
        <taxon>Bacillota</taxon>
        <taxon>Clostridia</taxon>
        <taxon>Peptostreptococcales</taxon>
        <taxon>Filifactoraceae</taxon>
        <taxon>Acetoanaerobium</taxon>
    </lineage>
</organism>
<accession>A0A1T5BUE1</accession>
<proteinExistence type="predicted"/>
<evidence type="ECO:0000256" key="2">
    <source>
        <dbReference type="SAM" id="SignalP"/>
    </source>
</evidence>
<evidence type="ECO:0000313" key="4">
    <source>
        <dbReference type="Proteomes" id="UP000243406"/>
    </source>
</evidence>
<dbReference type="Proteomes" id="UP000243406">
    <property type="component" value="Unassembled WGS sequence"/>
</dbReference>
<reference evidence="4" key="1">
    <citation type="submission" date="2017-02" db="EMBL/GenBank/DDBJ databases">
        <authorList>
            <person name="Varghese N."/>
            <person name="Submissions S."/>
        </authorList>
    </citation>
    <scope>NUCLEOTIDE SEQUENCE [LARGE SCALE GENOMIC DNA]</scope>
    <source>
        <strain evidence="4">ATCC 35199</strain>
    </source>
</reference>
<dbReference type="OrthoDB" id="1716711at2"/>
<sequence>MKKLTKLLAVLLVLGIMVTGCNNQIKPSEPDKIPVESNEGQENPDNQAKPEDEPAVDKDLKQVNAIFYSMDADKADMIILDSNLDSKEITLKDEARVFLTDKEVNTVVSLQIKESSKGIEVYNAKDADKATAKAKYIGFADNNFAEFEIMNKAFVLQIPEALKTELEKVNTNELLEITIKTNEIPIANPVLESFKRGQ</sequence>
<keyword evidence="4" id="KW-1185">Reference proteome</keyword>
<dbReference type="EMBL" id="FUYN01000003">
    <property type="protein sequence ID" value="SKB50972.1"/>
    <property type="molecule type" value="Genomic_DNA"/>
</dbReference>
<protein>
    <recommendedName>
        <fullName evidence="5">Lipoprotein</fullName>
    </recommendedName>
</protein>